<protein>
    <submittedName>
        <fullName evidence="2">SMEK domain-containing protein</fullName>
    </submittedName>
</protein>
<comment type="caution">
    <text evidence="2">The sequence shown here is derived from an EMBL/GenBank/DDBJ whole genome shotgun (WGS) entry which is preliminary data.</text>
</comment>
<name>A0AA41FIG8_9FIRM</name>
<dbReference type="NCBIfam" id="NF033859">
    <property type="entry name" value="SMEK_N"/>
    <property type="match status" value="1"/>
</dbReference>
<evidence type="ECO:0000313" key="2">
    <source>
        <dbReference type="EMBL" id="MBT9812192.1"/>
    </source>
</evidence>
<accession>A0AA41FIG8</accession>
<dbReference type="AlphaFoldDB" id="A0AA41FIG8"/>
<dbReference type="RefSeq" id="WP_117450569.1">
    <property type="nucleotide sequence ID" value="NZ_CABJDD010000002.1"/>
</dbReference>
<organism evidence="2 3">
    <name type="scientific">Enterocloster citroniae</name>
    <dbReference type="NCBI Taxonomy" id="358743"/>
    <lineage>
        <taxon>Bacteria</taxon>
        <taxon>Bacillati</taxon>
        <taxon>Bacillota</taxon>
        <taxon>Clostridia</taxon>
        <taxon>Lachnospirales</taxon>
        <taxon>Lachnospiraceae</taxon>
        <taxon>Enterocloster</taxon>
    </lineage>
</organism>
<proteinExistence type="predicted"/>
<dbReference type="Proteomes" id="UP000708338">
    <property type="component" value="Unassembled WGS sequence"/>
</dbReference>
<evidence type="ECO:0000259" key="1">
    <source>
        <dbReference type="Pfam" id="PF21941"/>
    </source>
</evidence>
<gene>
    <name evidence="2" type="ORF">GPL26_21475</name>
</gene>
<evidence type="ECO:0000313" key="3">
    <source>
        <dbReference type="Proteomes" id="UP000708338"/>
    </source>
</evidence>
<dbReference type="EMBL" id="WQPS01000043">
    <property type="protein sequence ID" value="MBT9812192.1"/>
    <property type="molecule type" value="Genomic_DNA"/>
</dbReference>
<dbReference type="Pfam" id="PF21941">
    <property type="entry name" value="SMEK_N"/>
    <property type="match status" value="1"/>
</dbReference>
<reference evidence="2" key="1">
    <citation type="journal article" date="2021" name="Gut Microbes">
        <title>A synthetic consortium of 100 gut commensals modulates the composition and function in a colon model of the microbiome of elderly subjects.</title>
        <authorList>
            <person name="Perez M."/>
            <person name="Ntemiri A."/>
            <person name="Tan H."/>
            <person name="Harris H.M.B."/>
            <person name="Roager H.M."/>
            <person name="Ribiere C."/>
            <person name="O'Toole P.W."/>
        </authorList>
    </citation>
    <scope>NUCLEOTIDE SEQUENCE</scope>
    <source>
        <strain evidence="2">MCC335</strain>
    </source>
</reference>
<feature type="domain" description="SMEK" evidence="1">
    <location>
        <begin position="10"/>
        <end position="158"/>
    </location>
</feature>
<dbReference type="InterPro" id="IPR047740">
    <property type="entry name" value="SMEK_dom"/>
</dbReference>
<sequence>MKRQEQFAYLEERLCHLCNYIQYCNFKNYTDINRISEGFIRNIINIVYGYSCKDLNSVRLNYPGIDLGDDAAGIGIQVTSACGFDKVVDAYTKIYHPDNAIDGTLIAELYGKQIIFVCVSIDKKVKFQKKSQEEIKRISHGRFQSSDIVDMRDLISEIERLFDDDHKRFMKAYKCISENIDTLPEPVTDQRVLEELLHCFNRPAFTTDFEYECSMENFERAITETIAFINVGKSDHRIGRYSFTVEDFSSQTLKNGFRKIVDGLNMIRKLYLYMQDKAHMVKVNDKKAIYVDCEMIFCRAMNDTRALLLYELRRIAEGEKIPFDINPGYYEDSLYHSPKIAGDLDDFLVTLQKVYKAYIEQCKVDREE</sequence>